<dbReference type="InterPro" id="IPR036388">
    <property type="entry name" value="WH-like_DNA-bd_sf"/>
</dbReference>
<keyword evidence="2" id="KW-0238">DNA-binding</keyword>
<dbReference type="AlphaFoldDB" id="A0A0A1VX47"/>
<feature type="domain" description="Cyclic nucleotide-binding" evidence="4">
    <location>
        <begin position="23"/>
        <end position="143"/>
    </location>
</feature>
<accession>A0A0A1VX47</accession>
<dbReference type="PRINTS" id="PR00034">
    <property type="entry name" value="HTHCRP"/>
</dbReference>
<dbReference type="Gene3D" id="1.10.10.10">
    <property type="entry name" value="Winged helix-like DNA-binding domain superfamily/Winged helix DNA-binding domain"/>
    <property type="match status" value="1"/>
</dbReference>
<sequence length="235" mass="25956">MEEKRYPAEKSAEIQKLLDTATLFVGLPPEAIDRVTSHVVTRTHPANRAILLEHDWGGSVYFILDGWVKIRTYNLEGKEVTLNILGKGEIVGEMAALEESPRSTDAITLTTATISSIPTQDFVNLLQSEPLAGIRLSQLMAKRLRQLNRRLRLREADSLSRVADTLLFLAEGQGEKSGQGAIIPNLPHRELSSISGLARETVTRSLTKLEKQGLIQRQQQSLCIPDLAALEKAIA</sequence>
<dbReference type="EMBL" id="BBPA01000049">
    <property type="protein sequence ID" value="GAL93851.1"/>
    <property type="molecule type" value="Genomic_DNA"/>
</dbReference>
<dbReference type="Gene3D" id="2.60.120.10">
    <property type="entry name" value="Jelly Rolls"/>
    <property type="match status" value="1"/>
</dbReference>
<dbReference type="SMART" id="SM00419">
    <property type="entry name" value="HTH_CRP"/>
    <property type="match status" value="1"/>
</dbReference>
<organism evidence="6 7">
    <name type="scientific">Microcystis aeruginosa NIES-44</name>
    <dbReference type="NCBI Taxonomy" id="449439"/>
    <lineage>
        <taxon>Bacteria</taxon>
        <taxon>Bacillati</taxon>
        <taxon>Cyanobacteriota</taxon>
        <taxon>Cyanophyceae</taxon>
        <taxon>Oscillatoriophycideae</taxon>
        <taxon>Chroococcales</taxon>
        <taxon>Microcystaceae</taxon>
        <taxon>Microcystis</taxon>
    </lineage>
</organism>
<evidence type="ECO:0000256" key="3">
    <source>
        <dbReference type="ARBA" id="ARBA00023163"/>
    </source>
</evidence>
<dbReference type="SMART" id="SM00100">
    <property type="entry name" value="cNMP"/>
    <property type="match status" value="1"/>
</dbReference>
<dbReference type="GO" id="GO:0005829">
    <property type="term" value="C:cytosol"/>
    <property type="evidence" value="ECO:0007669"/>
    <property type="project" value="TreeGrafter"/>
</dbReference>
<dbReference type="PROSITE" id="PS51063">
    <property type="entry name" value="HTH_CRP_2"/>
    <property type="match status" value="1"/>
</dbReference>
<reference evidence="7" key="1">
    <citation type="journal article" date="2015" name="Genome">
        <title>Whole Genome Sequence of the Non-Microcystin-Producing Microcystis aeruginosa Strain NIES-44.</title>
        <authorList>
            <person name="Okano K."/>
            <person name="Miyata N."/>
            <person name="Ozaki Y."/>
        </authorList>
    </citation>
    <scope>NUCLEOTIDE SEQUENCE [LARGE SCALE GENOMIC DNA]</scope>
    <source>
        <strain evidence="7">NIES-44</strain>
    </source>
</reference>
<dbReference type="PANTHER" id="PTHR24567:SF68">
    <property type="entry name" value="DNA-BINDING TRANSCRIPTIONAL DUAL REGULATOR CRP"/>
    <property type="match status" value="1"/>
</dbReference>
<dbReference type="InterPro" id="IPR050397">
    <property type="entry name" value="Env_Response_Regulators"/>
</dbReference>
<dbReference type="InterPro" id="IPR014710">
    <property type="entry name" value="RmlC-like_jellyroll"/>
</dbReference>
<dbReference type="InterPro" id="IPR000595">
    <property type="entry name" value="cNMP-bd_dom"/>
</dbReference>
<dbReference type="RefSeq" id="WP_045359753.1">
    <property type="nucleotide sequence ID" value="NZ_BBPA01000049.1"/>
</dbReference>
<dbReference type="GO" id="GO:0003677">
    <property type="term" value="F:DNA binding"/>
    <property type="evidence" value="ECO:0007669"/>
    <property type="project" value="UniProtKB-KW"/>
</dbReference>
<dbReference type="InterPro" id="IPR036390">
    <property type="entry name" value="WH_DNA-bd_sf"/>
</dbReference>
<dbReference type="PROSITE" id="PS50042">
    <property type="entry name" value="CNMP_BINDING_3"/>
    <property type="match status" value="1"/>
</dbReference>
<evidence type="ECO:0000256" key="1">
    <source>
        <dbReference type="ARBA" id="ARBA00023015"/>
    </source>
</evidence>
<proteinExistence type="predicted"/>
<keyword evidence="3" id="KW-0804">Transcription</keyword>
<keyword evidence="1" id="KW-0805">Transcription regulation</keyword>
<evidence type="ECO:0000259" key="4">
    <source>
        <dbReference type="PROSITE" id="PS50042"/>
    </source>
</evidence>
<gene>
    <name evidence="6" type="ORF">N44_03603</name>
</gene>
<dbReference type="GO" id="GO:0003700">
    <property type="term" value="F:DNA-binding transcription factor activity"/>
    <property type="evidence" value="ECO:0007669"/>
    <property type="project" value="TreeGrafter"/>
</dbReference>
<dbReference type="InterPro" id="IPR012318">
    <property type="entry name" value="HTH_CRP"/>
</dbReference>
<evidence type="ECO:0000259" key="5">
    <source>
        <dbReference type="PROSITE" id="PS51063"/>
    </source>
</evidence>
<dbReference type="CDD" id="cd00038">
    <property type="entry name" value="CAP_ED"/>
    <property type="match status" value="1"/>
</dbReference>
<protein>
    <submittedName>
        <fullName evidence="6">Transcriptional regulator, Crp/Fnr family</fullName>
    </submittedName>
</protein>
<dbReference type="SUPFAM" id="SSF51206">
    <property type="entry name" value="cAMP-binding domain-like"/>
    <property type="match status" value="1"/>
</dbReference>
<evidence type="ECO:0000313" key="7">
    <source>
        <dbReference type="Proteomes" id="UP000030321"/>
    </source>
</evidence>
<name>A0A0A1VX47_MICAE</name>
<dbReference type="PANTHER" id="PTHR24567">
    <property type="entry name" value="CRP FAMILY TRANSCRIPTIONAL REGULATORY PROTEIN"/>
    <property type="match status" value="1"/>
</dbReference>
<dbReference type="Proteomes" id="UP000030321">
    <property type="component" value="Unassembled WGS sequence"/>
</dbReference>
<dbReference type="InterPro" id="IPR018490">
    <property type="entry name" value="cNMP-bd_dom_sf"/>
</dbReference>
<evidence type="ECO:0000313" key="6">
    <source>
        <dbReference type="EMBL" id="GAL93851.1"/>
    </source>
</evidence>
<evidence type="ECO:0000256" key="2">
    <source>
        <dbReference type="ARBA" id="ARBA00023125"/>
    </source>
</evidence>
<feature type="domain" description="HTH crp-type" evidence="5">
    <location>
        <begin position="156"/>
        <end position="228"/>
    </location>
</feature>
<dbReference type="SUPFAM" id="SSF46785">
    <property type="entry name" value="Winged helix' DNA-binding domain"/>
    <property type="match status" value="1"/>
</dbReference>
<comment type="caution">
    <text evidence="6">The sequence shown here is derived from an EMBL/GenBank/DDBJ whole genome shotgun (WGS) entry which is preliminary data.</text>
</comment>
<dbReference type="Pfam" id="PF00027">
    <property type="entry name" value="cNMP_binding"/>
    <property type="match status" value="1"/>
</dbReference>
<dbReference type="Pfam" id="PF13545">
    <property type="entry name" value="HTH_Crp_2"/>
    <property type="match status" value="1"/>
</dbReference>